<dbReference type="SMART" id="SM00421">
    <property type="entry name" value="HTH_LUXR"/>
    <property type="match status" value="1"/>
</dbReference>
<gene>
    <name evidence="2" type="ORF">EZE20_05285</name>
</gene>
<dbReference type="Gene3D" id="1.10.10.10">
    <property type="entry name" value="Winged helix-like DNA-binding domain superfamily/Winged helix DNA-binding domain"/>
    <property type="match status" value="1"/>
</dbReference>
<dbReference type="AlphaFoldDB" id="A0A4R4KKA8"/>
<name>A0A4R4KKA8_9BACT</name>
<dbReference type="OrthoDB" id="795989at2"/>
<evidence type="ECO:0000259" key="1">
    <source>
        <dbReference type="SMART" id="SM00421"/>
    </source>
</evidence>
<dbReference type="InterPro" id="IPR000792">
    <property type="entry name" value="Tscrpt_reg_LuxR_C"/>
</dbReference>
<dbReference type="EMBL" id="SMJU01000003">
    <property type="protein sequence ID" value="TDB67362.1"/>
    <property type="molecule type" value="Genomic_DNA"/>
</dbReference>
<dbReference type="RefSeq" id="WP_132115268.1">
    <property type="nucleotide sequence ID" value="NZ_SMJU01000003.1"/>
</dbReference>
<dbReference type="InterPro" id="IPR016032">
    <property type="entry name" value="Sig_transdc_resp-reg_C-effctor"/>
</dbReference>
<organism evidence="2 3">
    <name type="scientific">Arundinibacter roseus</name>
    <dbReference type="NCBI Taxonomy" id="2070510"/>
    <lineage>
        <taxon>Bacteria</taxon>
        <taxon>Pseudomonadati</taxon>
        <taxon>Bacteroidota</taxon>
        <taxon>Cytophagia</taxon>
        <taxon>Cytophagales</taxon>
        <taxon>Spirosomataceae</taxon>
        <taxon>Arundinibacter</taxon>
    </lineage>
</organism>
<reference evidence="2 3" key="1">
    <citation type="submission" date="2019-02" db="EMBL/GenBank/DDBJ databases">
        <title>Arundinibacter roseus gen. nov., sp. nov., a new member of the family Cytophagaceae.</title>
        <authorList>
            <person name="Szuroczki S."/>
            <person name="Khayer B."/>
            <person name="Sproer C."/>
            <person name="Toumi M."/>
            <person name="Szabo A."/>
            <person name="Felfoldi T."/>
            <person name="Schumann P."/>
            <person name="Toth E."/>
        </authorList>
    </citation>
    <scope>NUCLEOTIDE SEQUENCE [LARGE SCALE GENOMIC DNA]</scope>
    <source>
        <strain evidence="2 3">DMA-k-7a</strain>
    </source>
</reference>
<comment type="caution">
    <text evidence="2">The sequence shown here is derived from an EMBL/GenBank/DDBJ whole genome shotgun (WGS) entry which is preliminary data.</text>
</comment>
<sequence length="146" mass="16535">MEPSNTLNSQKSITLSMENSVGLETLIDALQQNFTIQILDTRHFSLSIKDKGQQRFSSKLMFSTTDASLLPVVRVGAPIQKSLKPRDIRILQLLDEGCTYQEISQQMNISVNGMRYYIKKIYRMLGASNSREALHAYTQLQSSLMS</sequence>
<feature type="domain" description="HTH luxR-type" evidence="1">
    <location>
        <begin position="80"/>
        <end position="137"/>
    </location>
</feature>
<proteinExistence type="predicted"/>
<protein>
    <submittedName>
        <fullName evidence="2">LuxR family transcriptional regulator</fullName>
    </submittedName>
</protein>
<keyword evidence="3" id="KW-1185">Reference proteome</keyword>
<dbReference type="SUPFAM" id="SSF46894">
    <property type="entry name" value="C-terminal effector domain of the bipartite response regulators"/>
    <property type="match status" value="1"/>
</dbReference>
<evidence type="ECO:0000313" key="3">
    <source>
        <dbReference type="Proteomes" id="UP000295706"/>
    </source>
</evidence>
<dbReference type="Pfam" id="PF00196">
    <property type="entry name" value="GerE"/>
    <property type="match status" value="1"/>
</dbReference>
<dbReference type="GO" id="GO:0006355">
    <property type="term" value="P:regulation of DNA-templated transcription"/>
    <property type="evidence" value="ECO:0007669"/>
    <property type="project" value="InterPro"/>
</dbReference>
<evidence type="ECO:0000313" key="2">
    <source>
        <dbReference type="EMBL" id="TDB67362.1"/>
    </source>
</evidence>
<dbReference type="GO" id="GO:0003677">
    <property type="term" value="F:DNA binding"/>
    <property type="evidence" value="ECO:0007669"/>
    <property type="project" value="InterPro"/>
</dbReference>
<dbReference type="Proteomes" id="UP000295706">
    <property type="component" value="Unassembled WGS sequence"/>
</dbReference>
<dbReference type="InterPro" id="IPR036388">
    <property type="entry name" value="WH-like_DNA-bd_sf"/>
</dbReference>
<accession>A0A4R4KKA8</accession>